<name>A0ABM9J6S9_9RALS</name>
<dbReference type="Gene3D" id="3.40.50.2300">
    <property type="match status" value="1"/>
</dbReference>
<dbReference type="InterPro" id="IPR011006">
    <property type="entry name" value="CheY-like_superfamily"/>
</dbReference>
<feature type="modified residue" description="4-aspartylphosphate" evidence="1">
    <location>
        <position position="276"/>
    </location>
</feature>
<evidence type="ECO:0000313" key="4">
    <source>
        <dbReference type="EMBL" id="CAJ0784361.1"/>
    </source>
</evidence>
<dbReference type="InterPro" id="IPR024181">
    <property type="entry name" value="Chemotax_regulator_CheV"/>
</dbReference>
<reference evidence="4 5" key="1">
    <citation type="submission" date="2023-07" db="EMBL/GenBank/DDBJ databases">
        <authorList>
            <person name="Peeters C."/>
        </authorList>
    </citation>
    <scope>NUCLEOTIDE SEQUENCE [LARGE SCALE GENOMIC DNA]</scope>
    <source>
        <strain evidence="4 5">LMG 7141</strain>
    </source>
</reference>
<dbReference type="PROSITE" id="PS50851">
    <property type="entry name" value="CHEW"/>
    <property type="match status" value="1"/>
</dbReference>
<sequence>MAITFANPFKLSADMPFTATYRVEERGMTMSQHEVDERTNLTNNNRFELLLFRLGESARSNQREMFGINVFKVREIMVMPPVTHVADAGAHILGAVNVRGQIIPVIDLASVIGTKNSSANILLITEYARTTQGFAVEEVDEIVRLEWSQIFPAEASVGSSNITSLARLDGNADNSRLAQVIDVEQILVDVFPTRRADLAPDNDERLVKIPPGAKLLVADDSGLARSLIANGLEAMGAPYVMTKSGQEAWDTLQKIARDAAREGKTVRDKIALVLTDLEMPEMDGFTLTRKIKSEPAFQSIPVVIHSSLSGSANEDHVRRVGANGYVAKFEANELAQAIASALG</sequence>
<proteinExistence type="predicted"/>
<evidence type="ECO:0000259" key="3">
    <source>
        <dbReference type="PROSITE" id="PS50851"/>
    </source>
</evidence>
<dbReference type="Pfam" id="PF00072">
    <property type="entry name" value="Response_reg"/>
    <property type="match status" value="1"/>
</dbReference>
<dbReference type="InterPro" id="IPR002545">
    <property type="entry name" value="CheW-lke_dom"/>
</dbReference>
<evidence type="ECO:0000256" key="1">
    <source>
        <dbReference type="PROSITE-ProRule" id="PRU00169"/>
    </source>
</evidence>
<feature type="domain" description="Response regulatory" evidence="2">
    <location>
        <begin position="214"/>
        <end position="343"/>
    </location>
</feature>
<keyword evidence="5" id="KW-1185">Reference proteome</keyword>
<feature type="domain" description="CheW-like" evidence="3">
    <location>
        <begin position="46"/>
        <end position="192"/>
    </location>
</feature>
<evidence type="ECO:0000259" key="2">
    <source>
        <dbReference type="PROSITE" id="PS50110"/>
    </source>
</evidence>
<dbReference type="Gene3D" id="2.30.30.40">
    <property type="entry name" value="SH3 Domains"/>
    <property type="match status" value="1"/>
</dbReference>
<protein>
    <submittedName>
        <fullName evidence="4">Chemotaxis protein CheV</fullName>
    </submittedName>
</protein>
<dbReference type="SUPFAM" id="SSF50341">
    <property type="entry name" value="CheW-like"/>
    <property type="match status" value="1"/>
</dbReference>
<dbReference type="EMBL" id="CATYWO010000002">
    <property type="protein sequence ID" value="CAJ0784361.1"/>
    <property type="molecule type" value="Genomic_DNA"/>
</dbReference>
<comment type="caution">
    <text evidence="4">The sequence shown here is derived from an EMBL/GenBank/DDBJ whole genome shotgun (WGS) entry which is preliminary data.</text>
</comment>
<dbReference type="PANTHER" id="PTHR47233:SF4">
    <property type="entry name" value="CHEMOTAXIS SIGNAL TRANSDUCTION PROTEIN"/>
    <property type="match status" value="1"/>
</dbReference>
<organism evidence="4 5">
    <name type="scientific">Ralstonia condita</name>
    <dbReference type="NCBI Taxonomy" id="3058600"/>
    <lineage>
        <taxon>Bacteria</taxon>
        <taxon>Pseudomonadati</taxon>
        <taxon>Pseudomonadota</taxon>
        <taxon>Betaproteobacteria</taxon>
        <taxon>Burkholderiales</taxon>
        <taxon>Burkholderiaceae</taxon>
        <taxon>Ralstonia</taxon>
    </lineage>
</organism>
<gene>
    <name evidence="4" type="primary">cheV</name>
    <name evidence="4" type="ORF">LMG7141_01504</name>
</gene>
<keyword evidence="1" id="KW-0597">Phosphoprotein</keyword>
<dbReference type="InterPro" id="IPR001789">
    <property type="entry name" value="Sig_transdc_resp-reg_receiver"/>
</dbReference>
<dbReference type="Pfam" id="PF01584">
    <property type="entry name" value="CheW"/>
    <property type="match status" value="1"/>
</dbReference>
<dbReference type="PANTHER" id="PTHR47233">
    <property type="entry name" value="CHEMOTAXIS PROTEIN CHEV"/>
    <property type="match status" value="1"/>
</dbReference>
<dbReference type="InterPro" id="IPR036061">
    <property type="entry name" value="CheW-like_dom_sf"/>
</dbReference>
<evidence type="ECO:0000313" key="5">
    <source>
        <dbReference type="Proteomes" id="UP001189616"/>
    </source>
</evidence>
<dbReference type="PIRSF" id="PIRSF002867">
    <property type="entry name" value="CheV"/>
    <property type="match status" value="1"/>
</dbReference>
<dbReference type="Gene3D" id="2.40.50.180">
    <property type="entry name" value="CheA-289, Domain 4"/>
    <property type="match status" value="1"/>
</dbReference>
<dbReference type="Proteomes" id="UP001189616">
    <property type="component" value="Unassembled WGS sequence"/>
</dbReference>
<dbReference type="SUPFAM" id="SSF52172">
    <property type="entry name" value="CheY-like"/>
    <property type="match status" value="1"/>
</dbReference>
<accession>A0ABM9J6S9</accession>
<dbReference type="SMART" id="SM00260">
    <property type="entry name" value="CheW"/>
    <property type="match status" value="1"/>
</dbReference>
<dbReference type="SMART" id="SM00448">
    <property type="entry name" value="REC"/>
    <property type="match status" value="1"/>
</dbReference>
<dbReference type="PROSITE" id="PS50110">
    <property type="entry name" value="RESPONSE_REGULATORY"/>
    <property type="match status" value="1"/>
</dbReference>